<sequence>MSSIKAFLNPVQIGNREVIVSERFLGEDGKPSPFIIKPITQKENEQLIKKYTKVDKKGVETFNRTEYVQALTASAVVEPNLSDAKLQDKYGLGETETLKNMLLIGEFANLAQAVQELSGLDKDINKDIDEVKNE</sequence>
<dbReference type="Proteomes" id="UP000594014">
    <property type="component" value="Chromosome"/>
</dbReference>
<reference evidence="1" key="1">
    <citation type="submission" date="2019-08" db="EMBL/GenBank/DDBJ databases">
        <title>Genome sequence of Clostridiales bacterium MT110.</title>
        <authorList>
            <person name="Cao J."/>
        </authorList>
    </citation>
    <scope>NUCLEOTIDE SEQUENCE</scope>
    <source>
        <strain evidence="1">MT110</strain>
    </source>
</reference>
<name>A0ACD1ABA9_9FIRM</name>
<organism evidence="1 2">
    <name type="scientific">Anoxybacterium hadale</name>
    <dbReference type="NCBI Taxonomy" id="3408580"/>
    <lineage>
        <taxon>Bacteria</taxon>
        <taxon>Bacillati</taxon>
        <taxon>Bacillota</taxon>
        <taxon>Clostridia</taxon>
        <taxon>Peptostreptococcales</taxon>
        <taxon>Anaerovoracaceae</taxon>
        <taxon>Anoxybacterium</taxon>
    </lineage>
</organism>
<keyword evidence="2" id="KW-1185">Reference proteome</keyword>
<accession>A0ACD1ABA9</accession>
<evidence type="ECO:0000313" key="1">
    <source>
        <dbReference type="EMBL" id="QOX63672.1"/>
    </source>
</evidence>
<dbReference type="EMBL" id="CP042469">
    <property type="protein sequence ID" value="QOX63672.1"/>
    <property type="molecule type" value="Genomic_DNA"/>
</dbReference>
<proteinExistence type="predicted"/>
<protein>
    <submittedName>
        <fullName evidence="1">Phage portal protein</fullName>
    </submittedName>
</protein>
<evidence type="ECO:0000313" key="2">
    <source>
        <dbReference type="Proteomes" id="UP000594014"/>
    </source>
</evidence>
<gene>
    <name evidence="1" type="ORF">FRZ06_10070</name>
</gene>